<gene>
    <name evidence="2" type="ORF">DO021_06295</name>
    <name evidence="1" type="ORF">EYB58_15765</name>
</gene>
<evidence type="ECO:0000313" key="1">
    <source>
        <dbReference type="EMBL" id="QBH14242.1"/>
    </source>
</evidence>
<name>A0A328FDY6_9BACT</name>
<protein>
    <submittedName>
        <fullName evidence="2">Uncharacterized protein</fullName>
    </submittedName>
</protein>
<evidence type="ECO:0000313" key="4">
    <source>
        <dbReference type="Proteomes" id="UP000293902"/>
    </source>
</evidence>
<reference evidence="2 3" key="1">
    <citation type="submission" date="2018-06" db="EMBL/GenBank/DDBJ databases">
        <title>Complete Genome Sequence of Desulfobacter hydrogenophilus (DSM3380).</title>
        <authorList>
            <person name="Marietou A."/>
            <person name="Schreiber L."/>
            <person name="Marshall I."/>
            <person name="Jorgensen B."/>
        </authorList>
    </citation>
    <scope>NUCLEOTIDE SEQUENCE [LARGE SCALE GENOMIC DNA]</scope>
    <source>
        <strain evidence="2 3">DSM 3380</strain>
    </source>
</reference>
<dbReference type="AlphaFoldDB" id="A0A328FDY6"/>
<keyword evidence="4" id="KW-1185">Reference proteome</keyword>
<proteinExistence type="predicted"/>
<dbReference type="Proteomes" id="UP000293902">
    <property type="component" value="Chromosome"/>
</dbReference>
<dbReference type="EMBL" id="CP036313">
    <property type="protein sequence ID" value="QBH14242.1"/>
    <property type="molecule type" value="Genomic_DNA"/>
</dbReference>
<dbReference type="EMBL" id="QLNI01000010">
    <property type="protein sequence ID" value="RAM02828.1"/>
    <property type="molecule type" value="Genomic_DNA"/>
</dbReference>
<evidence type="ECO:0000313" key="2">
    <source>
        <dbReference type="EMBL" id="RAM02828.1"/>
    </source>
</evidence>
<dbReference type="RefSeq" id="WP_111954834.1">
    <property type="nucleotide sequence ID" value="NZ_CP036313.1"/>
</dbReference>
<dbReference type="Proteomes" id="UP000248798">
    <property type="component" value="Unassembled WGS sequence"/>
</dbReference>
<organism evidence="2 3">
    <name type="scientific">Desulfobacter hydrogenophilus</name>
    <dbReference type="NCBI Taxonomy" id="2291"/>
    <lineage>
        <taxon>Bacteria</taxon>
        <taxon>Pseudomonadati</taxon>
        <taxon>Thermodesulfobacteriota</taxon>
        <taxon>Desulfobacteria</taxon>
        <taxon>Desulfobacterales</taxon>
        <taxon>Desulfobacteraceae</taxon>
        <taxon>Desulfobacter</taxon>
    </lineage>
</organism>
<accession>A0A328FDY6</accession>
<dbReference type="OrthoDB" id="5182296at2"/>
<reference evidence="1 4" key="2">
    <citation type="submission" date="2019-02" db="EMBL/GenBank/DDBJ databases">
        <title>Complete genome sequence of Desulfobacter hydrogenophilus AcRS1.</title>
        <authorList>
            <person name="Marietou A."/>
            <person name="Lund M.B."/>
            <person name="Marshall I.P.G."/>
            <person name="Schreiber L."/>
            <person name="Jorgensen B."/>
        </authorList>
    </citation>
    <scope>NUCLEOTIDE SEQUENCE [LARGE SCALE GENOMIC DNA]</scope>
    <source>
        <strain evidence="1 4">AcRS1</strain>
    </source>
</reference>
<evidence type="ECO:0000313" key="3">
    <source>
        <dbReference type="Proteomes" id="UP000248798"/>
    </source>
</evidence>
<sequence>MALKDYNIDRMKQHISILDKYEYGGSVFVDRRRSRPRWFDGRFLKAADLNRESGYFLTRQADLAVATGTGVVEGLMVKQNDSTRITIAQGHGMTFDGERVFLPNDVDISLHNIALAEELNVKMGLSRKPAPPDRSRSGIYIIALRPLEFTANPTASYPVDVDGQRQMRDGSIIEATAITLVPFSYPAGAARSSEARRAEVAHQIFTQTTEYRIPSTTLPLAMIEMRRGKLLWLDNHMVRRDMGAVHSDVLGFGFTPRSIRSSHFKQYDAMIQDIVDQRKGTNADLRFSATEYFQSLPSTGRLPAACVDLSTLTQYYFPDVMDVEMSIIPEDEMGLLIEESLLLPPILLDDDTVMENTSVMVFLPVPRHVFHSETKAIKKLPATIRFPVKTARSKFTPREYLNLFQTKLPDFETPTVKDEETLRQGAWQRLLTSEPFVWYVRRRHVSYKDEITGTAVHVMTNEHKDETDMRRYQKDLGLYNKFTNLKIRGSAAADLEMVRLLTIPKFTKSEVLMRSALNEFNDTDKLDEGHAASVSTRFAGKEMGKGLDRMDERLFVGTDEEKTEQRKKLAKTLRAPELDDLAQKLETNEAAILADDLHTRLTGTDTPEEIAAFILSKKKELESGKIEEPE</sequence>